<reference evidence="1" key="1">
    <citation type="submission" date="2016-03" db="EMBL/GenBank/DDBJ databases">
        <title>Updated assembly of Pseudogymnoascus destructans, the fungus causing white-nose syndrome of bats.</title>
        <authorList>
            <person name="Palmer J.M."/>
            <person name="Drees K.P."/>
            <person name="Foster J.T."/>
            <person name="Lindner D.L."/>
        </authorList>
    </citation>
    <scope>NUCLEOTIDE SEQUENCE [LARGE SCALE GENOMIC DNA]</scope>
    <source>
        <strain evidence="1">20631-21</strain>
    </source>
</reference>
<dbReference type="EMBL" id="KV441395">
    <property type="protein sequence ID" value="OAF58905.1"/>
    <property type="molecule type" value="Genomic_DNA"/>
</dbReference>
<proteinExistence type="predicted"/>
<dbReference type="RefSeq" id="XP_024324189.1">
    <property type="nucleotide sequence ID" value="XM_024469723.1"/>
</dbReference>
<evidence type="ECO:0000313" key="1">
    <source>
        <dbReference type="EMBL" id="OAF58905.1"/>
    </source>
</evidence>
<gene>
    <name evidence="1" type="ORF">VC83_06118</name>
</gene>
<organism evidence="1">
    <name type="scientific">Pseudogymnoascus destructans</name>
    <dbReference type="NCBI Taxonomy" id="655981"/>
    <lineage>
        <taxon>Eukaryota</taxon>
        <taxon>Fungi</taxon>
        <taxon>Dikarya</taxon>
        <taxon>Ascomycota</taxon>
        <taxon>Pezizomycotina</taxon>
        <taxon>Leotiomycetes</taxon>
        <taxon>Thelebolales</taxon>
        <taxon>Thelebolaceae</taxon>
        <taxon>Pseudogymnoascus</taxon>
    </lineage>
</organism>
<dbReference type="OrthoDB" id="3438470at2759"/>
<dbReference type="AlphaFoldDB" id="A0A177A9U5"/>
<sequence length="143" mass="16686">MVTVHGELMHYQGPLNPITGRPEDAAFNQLFFYDPDEASNMRLLRNPNLDSTILRCLHVELMEYNPLIQRYATACECLRQQEQLPVRLRLADNSDLVQHGVAEKEEMKQLWDKYKEEKKELKRALFVKKGGCIVRPIRSMIPC</sequence>
<accession>A0A177A9U5</accession>
<dbReference type="Proteomes" id="UP000077154">
    <property type="component" value="Unassembled WGS sequence"/>
</dbReference>
<name>A0A177A9U5_9PEZI</name>
<protein>
    <submittedName>
        <fullName evidence="1">Uncharacterized protein</fullName>
    </submittedName>
</protein>
<dbReference type="GeneID" id="36289180"/>